<comment type="caution">
    <text evidence="1">The sequence shown here is derived from an EMBL/GenBank/DDBJ whole genome shotgun (WGS) entry which is preliminary data.</text>
</comment>
<evidence type="ECO:0000313" key="2">
    <source>
        <dbReference type="Proteomes" id="UP000784294"/>
    </source>
</evidence>
<reference evidence="1" key="1">
    <citation type="submission" date="2018-11" db="EMBL/GenBank/DDBJ databases">
        <authorList>
            <consortium name="Pathogen Informatics"/>
        </authorList>
    </citation>
    <scope>NUCLEOTIDE SEQUENCE</scope>
</reference>
<accession>A0A448WZW5</accession>
<dbReference type="Proteomes" id="UP000784294">
    <property type="component" value="Unassembled WGS sequence"/>
</dbReference>
<sequence length="66" mass="7563">MAQWDPRAPWVNWANLDPWVKPVTVATRESVDCQDKWGIRDGIVLLDHQALRGLKAIQVSLVFTLH</sequence>
<protein>
    <submittedName>
        <fullName evidence="1">Uncharacterized protein</fullName>
    </submittedName>
</protein>
<proteinExistence type="predicted"/>
<name>A0A448WZW5_9PLAT</name>
<dbReference type="EMBL" id="CAAALY010067205">
    <property type="protein sequence ID" value="VEL24342.1"/>
    <property type="molecule type" value="Genomic_DNA"/>
</dbReference>
<gene>
    <name evidence="1" type="ORF">PXEA_LOCUS17782</name>
</gene>
<keyword evidence="2" id="KW-1185">Reference proteome</keyword>
<evidence type="ECO:0000313" key="1">
    <source>
        <dbReference type="EMBL" id="VEL24342.1"/>
    </source>
</evidence>
<organism evidence="1 2">
    <name type="scientific">Protopolystoma xenopodis</name>
    <dbReference type="NCBI Taxonomy" id="117903"/>
    <lineage>
        <taxon>Eukaryota</taxon>
        <taxon>Metazoa</taxon>
        <taxon>Spiralia</taxon>
        <taxon>Lophotrochozoa</taxon>
        <taxon>Platyhelminthes</taxon>
        <taxon>Monogenea</taxon>
        <taxon>Polyopisthocotylea</taxon>
        <taxon>Polystomatidea</taxon>
        <taxon>Polystomatidae</taxon>
        <taxon>Protopolystoma</taxon>
    </lineage>
</organism>
<dbReference type="AlphaFoldDB" id="A0A448WZW5"/>